<evidence type="ECO:0000256" key="1">
    <source>
        <dbReference type="SAM" id="Coils"/>
    </source>
</evidence>
<keyword evidence="1" id="KW-0175">Coiled coil</keyword>
<proteinExistence type="predicted"/>
<dbReference type="Proteomes" id="UP000799439">
    <property type="component" value="Unassembled WGS sequence"/>
</dbReference>
<dbReference type="EMBL" id="ML996083">
    <property type="protein sequence ID" value="KAF2155265.1"/>
    <property type="molecule type" value="Genomic_DNA"/>
</dbReference>
<reference evidence="3" key="1">
    <citation type="journal article" date="2020" name="Stud. Mycol.">
        <title>101 Dothideomycetes genomes: a test case for predicting lifestyles and emergence of pathogens.</title>
        <authorList>
            <person name="Haridas S."/>
            <person name="Albert R."/>
            <person name="Binder M."/>
            <person name="Bloem J."/>
            <person name="Labutti K."/>
            <person name="Salamov A."/>
            <person name="Andreopoulos B."/>
            <person name="Baker S."/>
            <person name="Barry K."/>
            <person name="Bills G."/>
            <person name="Bluhm B."/>
            <person name="Cannon C."/>
            <person name="Castanera R."/>
            <person name="Culley D."/>
            <person name="Daum C."/>
            <person name="Ezra D."/>
            <person name="Gonzalez J."/>
            <person name="Henrissat B."/>
            <person name="Kuo A."/>
            <person name="Liang C."/>
            <person name="Lipzen A."/>
            <person name="Lutzoni F."/>
            <person name="Magnuson J."/>
            <person name="Mondo S."/>
            <person name="Nolan M."/>
            <person name="Ohm R."/>
            <person name="Pangilinan J."/>
            <person name="Park H.-J."/>
            <person name="Ramirez L."/>
            <person name="Alfaro M."/>
            <person name="Sun H."/>
            <person name="Tritt A."/>
            <person name="Yoshinaga Y."/>
            <person name="Zwiers L.-H."/>
            <person name="Turgeon B."/>
            <person name="Goodwin S."/>
            <person name="Spatafora J."/>
            <person name="Crous P."/>
            <person name="Grigoriev I."/>
        </authorList>
    </citation>
    <scope>NUCLEOTIDE SEQUENCE</scope>
    <source>
        <strain evidence="3">CBS 260.36</strain>
    </source>
</reference>
<keyword evidence="2" id="KW-1133">Transmembrane helix</keyword>
<dbReference type="AlphaFoldDB" id="A0A9P4MHW0"/>
<protein>
    <submittedName>
        <fullName evidence="3">Uncharacterized protein</fullName>
    </submittedName>
</protein>
<keyword evidence="2" id="KW-0812">Transmembrane</keyword>
<comment type="caution">
    <text evidence="3">The sequence shown here is derived from an EMBL/GenBank/DDBJ whole genome shotgun (WGS) entry which is preliminary data.</text>
</comment>
<evidence type="ECO:0000313" key="3">
    <source>
        <dbReference type="EMBL" id="KAF2155265.1"/>
    </source>
</evidence>
<organism evidence="3 4">
    <name type="scientific">Myriangium duriaei CBS 260.36</name>
    <dbReference type="NCBI Taxonomy" id="1168546"/>
    <lineage>
        <taxon>Eukaryota</taxon>
        <taxon>Fungi</taxon>
        <taxon>Dikarya</taxon>
        <taxon>Ascomycota</taxon>
        <taxon>Pezizomycotina</taxon>
        <taxon>Dothideomycetes</taxon>
        <taxon>Dothideomycetidae</taxon>
        <taxon>Myriangiales</taxon>
        <taxon>Myriangiaceae</taxon>
        <taxon>Myriangium</taxon>
    </lineage>
</organism>
<evidence type="ECO:0000313" key="4">
    <source>
        <dbReference type="Proteomes" id="UP000799439"/>
    </source>
</evidence>
<name>A0A9P4MHW0_9PEZI</name>
<gene>
    <name evidence="3" type="ORF">K461DRAFT_292138</name>
</gene>
<keyword evidence="4" id="KW-1185">Reference proteome</keyword>
<feature type="transmembrane region" description="Helical" evidence="2">
    <location>
        <begin position="83"/>
        <end position="109"/>
    </location>
</feature>
<feature type="coiled-coil region" evidence="1">
    <location>
        <begin position="135"/>
        <end position="205"/>
    </location>
</feature>
<keyword evidence="2" id="KW-0472">Membrane</keyword>
<accession>A0A9P4MHW0</accession>
<sequence>MATAVYSTTYKRPSTVDFAVHVQNRLFRFGTSVRDAELWLLHAPWRLVQWLKGIAILTRNQLERFGKFVKTIALWLYHAPWRLIRWIGSAAILVIKVTLLIFAASWILFGSCKAIPYIRTAYKDYRELRAQQRLLEAYRREQAQRLAQEEELQRRCEVEQHERERQEQARLAREALRQREQEQARRIEEDRRRRVEEERRRQTEQWDRREEALLKQQRLDFERACHKWKQICQEVFKSGTGEITEPPVWPEACLDARC</sequence>
<evidence type="ECO:0000256" key="2">
    <source>
        <dbReference type="SAM" id="Phobius"/>
    </source>
</evidence>